<dbReference type="InterPro" id="IPR029069">
    <property type="entry name" value="HotDog_dom_sf"/>
</dbReference>
<dbReference type="STRING" id="326424.FRAAL2511"/>
<feature type="domain" description="MaoC-like" evidence="3">
    <location>
        <begin position="213"/>
        <end position="297"/>
    </location>
</feature>
<comment type="similarity">
    <text evidence="1">Belongs to the enoyl-CoA hydratase/isomerase family.</text>
</comment>
<dbReference type="GO" id="GO:0006633">
    <property type="term" value="P:fatty acid biosynthetic process"/>
    <property type="evidence" value="ECO:0007669"/>
    <property type="project" value="TreeGrafter"/>
</dbReference>
<dbReference type="Pfam" id="PF13452">
    <property type="entry name" value="FAS1_DH_region"/>
    <property type="match status" value="1"/>
</dbReference>
<dbReference type="InterPro" id="IPR050965">
    <property type="entry name" value="UPF0336/Enoyl-CoA_hydratase"/>
</dbReference>
<dbReference type="eggNOG" id="COG2030">
    <property type="taxonomic scope" value="Bacteria"/>
</dbReference>
<feature type="domain" description="FAS1-like dehydratase" evidence="4">
    <location>
        <begin position="13"/>
        <end position="151"/>
    </location>
</feature>
<dbReference type="AlphaFoldDB" id="Q0RMT9"/>
<dbReference type="Gene3D" id="3.10.129.10">
    <property type="entry name" value="Hotdog Thioesterase"/>
    <property type="match status" value="2"/>
</dbReference>
<organism evidence="5 6">
    <name type="scientific">Frankia alni (strain DSM 45986 / CECT 9034 / ACN14a)</name>
    <dbReference type="NCBI Taxonomy" id="326424"/>
    <lineage>
        <taxon>Bacteria</taxon>
        <taxon>Bacillati</taxon>
        <taxon>Actinomycetota</taxon>
        <taxon>Actinomycetes</taxon>
        <taxon>Frankiales</taxon>
        <taxon>Frankiaceae</taxon>
        <taxon>Frankia</taxon>
    </lineage>
</organism>
<evidence type="ECO:0000313" key="5">
    <source>
        <dbReference type="EMBL" id="CAJ61158.1"/>
    </source>
</evidence>
<accession>Q0RMT9</accession>
<evidence type="ECO:0000259" key="3">
    <source>
        <dbReference type="Pfam" id="PF01575"/>
    </source>
</evidence>
<dbReference type="InterPro" id="IPR039569">
    <property type="entry name" value="FAS1-like_DH_region"/>
</dbReference>
<evidence type="ECO:0000313" key="6">
    <source>
        <dbReference type="Proteomes" id="UP000000657"/>
    </source>
</evidence>
<evidence type="ECO:0000259" key="4">
    <source>
        <dbReference type="Pfam" id="PF13452"/>
    </source>
</evidence>
<protein>
    <recommendedName>
        <fullName evidence="7">MaoC-like domain-containing protein</fullName>
    </recommendedName>
</protein>
<dbReference type="PANTHER" id="PTHR43437">
    <property type="entry name" value="HYDROXYACYL-THIOESTER DEHYDRATASE TYPE 2, MITOCHONDRIAL-RELATED"/>
    <property type="match status" value="1"/>
</dbReference>
<dbReference type="RefSeq" id="WP_011603667.1">
    <property type="nucleotide sequence ID" value="NC_008278.1"/>
</dbReference>
<dbReference type="PANTHER" id="PTHR43437:SF3">
    <property type="entry name" value="HYDROXYACYL-THIOESTER DEHYDRATASE TYPE 2, MITOCHONDRIAL"/>
    <property type="match status" value="1"/>
</dbReference>
<dbReference type="InterPro" id="IPR002539">
    <property type="entry name" value="MaoC-like_dom"/>
</dbReference>
<evidence type="ECO:0000256" key="1">
    <source>
        <dbReference type="ARBA" id="ARBA00005254"/>
    </source>
</evidence>
<gene>
    <name evidence="5" type="ordered locus">FRAAL2511</name>
</gene>
<name>Q0RMT9_FRAAA</name>
<dbReference type="KEGG" id="fal:FRAAL2511"/>
<proteinExistence type="inferred from homology"/>
<sequence length="353" mass="36983">MGEAPGGTTDETIVFPIDPVHVMLFARAVGDDNPVYTDPAAAARAGLGGVPAPPTFGEALQQFIPGYPWRPRPDTPWVGSQRPGSTQVADSPVVLHAEQRYTYVRPVVAGETLRAAKRAGESWERTSARSGTLRFREIVTDFADEAGELVLRAVAVEARVGEGGAVSRRAPADRPGRDAGRRLPAGDTAGDTEGGASTALPAGQICQRPLVTDLSRAVIVQYAGASGDYNPLHHDEPYAIEIAGYPSVIAHGMLTMGITGRLVTDLVGVTRLREFGGRFRAPVFPGDSLSGTAAIIAVEGAGTDALVTIELATTNQRGAVVFTGTALVVGDSFDHPSLDVTDRPAIGVTEEVR</sequence>
<evidence type="ECO:0000256" key="2">
    <source>
        <dbReference type="SAM" id="MobiDB-lite"/>
    </source>
</evidence>
<dbReference type="Proteomes" id="UP000000657">
    <property type="component" value="Chromosome"/>
</dbReference>
<keyword evidence="6" id="KW-1185">Reference proteome</keyword>
<reference evidence="5 6" key="1">
    <citation type="journal article" date="2007" name="Genome Res.">
        <title>Genome characteristics of facultatively symbiotic Frankia sp. strains reflect host range and host plant biogeography.</title>
        <authorList>
            <person name="Normand P."/>
            <person name="Lapierre P."/>
            <person name="Tisa L.S."/>
            <person name="Gogarten J.P."/>
            <person name="Alloisio N."/>
            <person name="Bagnarol E."/>
            <person name="Bassi C.A."/>
            <person name="Berry A.M."/>
            <person name="Bickhart D.M."/>
            <person name="Choisne N."/>
            <person name="Couloux A."/>
            <person name="Cournoyer B."/>
            <person name="Cruveiller S."/>
            <person name="Daubin V."/>
            <person name="Demange N."/>
            <person name="Francino M.P."/>
            <person name="Goltsman E."/>
            <person name="Huang Y."/>
            <person name="Kopp O.R."/>
            <person name="Labarre L."/>
            <person name="Lapidus A."/>
            <person name="Lavire C."/>
            <person name="Marechal J."/>
            <person name="Martinez M."/>
            <person name="Mastronunzio J.E."/>
            <person name="Mullin B.C."/>
            <person name="Niemann J."/>
            <person name="Pujic P."/>
            <person name="Rawnsley T."/>
            <person name="Rouy Z."/>
            <person name="Schenowitz C."/>
            <person name="Sellstedt A."/>
            <person name="Tavares F."/>
            <person name="Tomkins J.P."/>
            <person name="Vallenet D."/>
            <person name="Valverde C."/>
            <person name="Wall L.G."/>
            <person name="Wang Y."/>
            <person name="Medigue C."/>
            <person name="Benson D.R."/>
        </authorList>
    </citation>
    <scope>NUCLEOTIDE SEQUENCE [LARGE SCALE GENOMIC DNA]</scope>
    <source>
        <strain evidence="6">DSM 45986 / CECT 9034 / ACN14a</strain>
    </source>
</reference>
<dbReference type="EMBL" id="CT573213">
    <property type="protein sequence ID" value="CAJ61158.1"/>
    <property type="molecule type" value="Genomic_DNA"/>
</dbReference>
<evidence type="ECO:0008006" key="7">
    <source>
        <dbReference type="Google" id="ProtNLM"/>
    </source>
</evidence>
<feature type="compositionally biased region" description="Low complexity" evidence="2">
    <location>
        <begin position="182"/>
        <end position="199"/>
    </location>
</feature>
<dbReference type="GO" id="GO:0019171">
    <property type="term" value="F:(3R)-hydroxyacyl-[acyl-carrier-protein] dehydratase activity"/>
    <property type="evidence" value="ECO:0007669"/>
    <property type="project" value="TreeGrafter"/>
</dbReference>
<dbReference type="SUPFAM" id="SSF54637">
    <property type="entry name" value="Thioesterase/thiol ester dehydrase-isomerase"/>
    <property type="match status" value="2"/>
</dbReference>
<dbReference type="HOGENOM" id="CLU_888072_0_0_11"/>
<feature type="compositionally biased region" description="Basic and acidic residues" evidence="2">
    <location>
        <begin position="170"/>
        <end position="181"/>
    </location>
</feature>
<feature type="region of interest" description="Disordered" evidence="2">
    <location>
        <begin position="163"/>
        <end position="199"/>
    </location>
</feature>
<dbReference type="Pfam" id="PF01575">
    <property type="entry name" value="MaoC_dehydratas"/>
    <property type="match status" value="1"/>
</dbReference>
<dbReference type="CDD" id="cd03441">
    <property type="entry name" value="R_hydratase_like"/>
    <property type="match status" value="1"/>
</dbReference>
<dbReference type="OrthoDB" id="9800237at2"/>